<protein>
    <submittedName>
        <fullName evidence="2">Uncharacterized protein</fullName>
    </submittedName>
</protein>
<evidence type="ECO:0000313" key="3">
    <source>
        <dbReference type="Proteomes" id="UP000076722"/>
    </source>
</evidence>
<evidence type="ECO:0000313" key="2">
    <source>
        <dbReference type="EMBL" id="KZS95930.1"/>
    </source>
</evidence>
<organism evidence="2 3">
    <name type="scientific">Sistotremastrum niveocremeum HHB9708</name>
    <dbReference type="NCBI Taxonomy" id="1314777"/>
    <lineage>
        <taxon>Eukaryota</taxon>
        <taxon>Fungi</taxon>
        <taxon>Dikarya</taxon>
        <taxon>Basidiomycota</taxon>
        <taxon>Agaricomycotina</taxon>
        <taxon>Agaricomycetes</taxon>
        <taxon>Sistotremastrales</taxon>
        <taxon>Sistotremastraceae</taxon>
        <taxon>Sertulicium</taxon>
        <taxon>Sertulicium niveocremeum</taxon>
    </lineage>
</organism>
<reference evidence="2 3" key="1">
    <citation type="journal article" date="2016" name="Mol. Biol. Evol.">
        <title>Comparative Genomics of Early-Diverging Mushroom-Forming Fungi Provides Insights into the Origins of Lignocellulose Decay Capabilities.</title>
        <authorList>
            <person name="Nagy L.G."/>
            <person name="Riley R."/>
            <person name="Tritt A."/>
            <person name="Adam C."/>
            <person name="Daum C."/>
            <person name="Floudas D."/>
            <person name="Sun H."/>
            <person name="Yadav J.S."/>
            <person name="Pangilinan J."/>
            <person name="Larsson K.H."/>
            <person name="Matsuura K."/>
            <person name="Barry K."/>
            <person name="Labutti K."/>
            <person name="Kuo R."/>
            <person name="Ohm R.A."/>
            <person name="Bhattacharya S.S."/>
            <person name="Shirouzu T."/>
            <person name="Yoshinaga Y."/>
            <person name="Martin F.M."/>
            <person name="Grigoriev I.V."/>
            <person name="Hibbett D.S."/>
        </authorList>
    </citation>
    <scope>NUCLEOTIDE SEQUENCE [LARGE SCALE GENOMIC DNA]</scope>
    <source>
        <strain evidence="2 3">HHB9708</strain>
    </source>
</reference>
<gene>
    <name evidence="2" type="ORF">SISNIDRAFT_464215</name>
</gene>
<feature type="region of interest" description="Disordered" evidence="1">
    <location>
        <begin position="175"/>
        <end position="230"/>
    </location>
</feature>
<feature type="compositionally biased region" description="Acidic residues" evidence="1">
    <location>
        <begin position="30"/>
        <end position="39"/>
    </location>
</feature>
<feature type="region of interest" description="Disordered" evidence="1">
    <location>
        <begin position="1"/>
        <end position="71"/>
    </location>
</feature>
<feature type="compositionally biased region" description="Pro residues" evidence="1">
    <location>
        <begin position="216"/>
        <end position="229"/>
    </location>
</feature>
<feature type="compositionally biased region" description="Low complexity" evidence="1">
    <location>
        <begin position="7"/>
        <end position="19"/>
    </location>
</feature>
<feature type="compositionally biased region" description="Basic and acidic residues" evidence="1">
    <location>
        <begin position="287"/>
        <end position="296"/>
    </location>
</feature>
<keyword evidence="3" id="KW-1185">Reference proteome</keyword>
<dbReference type="AlphaFoldDB" id="A0A164XFK5"/>
<accession>A0A164XFK5</accession>
<name>A0A164XFK5_9AGAM</name>
<dbReference type="EMBL" id="KV419400">
    <property type="protein sequence ID" value="KZS95930.1"/>
    <property type="molecule type" value="Genomic_DNA"/>
</dbReference>
<proteinExistence type="predicted"/>
<sequence>MTSDQESPSVADSVASPSPGTSKTRRAESSSDEDEDDDYQQPRPKIRRVGPKRVATPDSSEEEDYTYNPDAWRRAPRYFEREVSPAGSLFSVPNPEELRWNNLPAHILRKERPLVAHLSYEAEKATLKGGIATKAKLINGQKRPKELVGVPSKRTGSLLLFDKGKGLRTIRGKYHKEKFASESTPSNATPSNDWTEFFGPEAEGDEHTTPFDDFPAPAPSPPPRVPPTPDELLRLANYCENDAEELEDFDDGGNDAEEEDDLYVTPKVSAIPAVPRVQENSSPDLQTDQRRKSDGWKMNRKFLETPSAAPVMSVTVTEYCP</sequence>
<evidence type="ECO:0000256" key="1">
    <source>
        <dbReference type="SAM" id="MobiDB-lite"/>
    </source>
</evidence>
<feature type="compositionally biased region" description="Polar residues" evidence="1">
    <location>
        <begin position="181"/>
        <end position="194"/>
    </location>
</feature>
<dbReference type="STRING" id="1314777.A0A164XFK5"/>
<dbReference type="Proteomes" id="UP000076722">
    <property type="component" value="Unassembled WGS sequence"/>
</dbReference>
<feature type="region of interest" description="Disordered" evidence="1">
    <location>
        <begin position="269"/>
        <end position="296"/>
    </location>
</feature>